<organism evidence="6 7">
    <name type="scientific">Ralstonia solanacearum</name>
    <name type="common">Pseudomonas solanacearum</name>
    <dbReference type="NCBI Taxonomy" id="305"/>
    <lineage>
        <taxon>Bacteria</taxon>
        <taxon>Pseudomonadati</taxon>
        <taxon>Pseudomonadota</taxon>
        <taxon>Betaproteobacteria</taxon>
        <taxon>Burkholderiales</taxon>
        <taxon>Burkholderiaceae</taxon>
        <taxon>Ralstonia</taxon>
        <taxon>Ralstonia solanacearum species complex</taxon>
    </lineage>
</organism>
<feature type="domain" description="Periplasmic binding protein" evidence="5">
    <location>
        <begin position="42"/>
        <end position="283"/>
    </location>
</feature>
<dbReference type="PANTHER" id="PTHR46847:SF1">
    <property type="entry name" value="D-ALLOSE-BINDING PERIPLASMIC PROTEIN-RELATED"/>
    <property type="match status" value="1"/>
</dbReference>
<comment type="similarity">
    <text evidence="2">Belongs to the bacterial solute-binding protein 2 family.</text>
</comment>
<dbReference type="SUPFAM" id="SSF53822">
    <property type="entry name" value="Periplasmic binding protein-like I"/>
    <property type="match status" value="1"/>
</dbReference>
<keyword evidence="3 4" id="KW-0732">Signal</keyword>
<evidence type="ECO:0000256" key="2">
    <source>
        <dbReference type="ARBA" id="ARBA00007639"/>
    </source>
</evidence>
<evidence type="ECO:0000313" key="7">
    <source>
        <dbReference type="Proteomes" id="UP000593970"/>
    </source>
</evidence>
<evidence type="ECO:0000256" key="4">
    <source>
        <dbReference type="SAM" id="SignalP"/>
    </source>
</evidence>
<evidence type="ECO:0000256" key="1">
    <source>
        <dbReference type="ARBA" id="ARBA00004196"/>
    </source>
</evidence>
<feature type="chain" id="PRO_5041649539" evidence="4">
    <location>
        <begin position="23"/>
        <end position="306"/>
    </location>
</feature>
<dbReference type="AlphaFoldDB" id="A0AA92JZI5"/>
<name>A0AA92JZI5_RALSL</name>
<dbReference type="Proteomes" id="UP000593970">
    <property type="component" value="Chromosome"/>
</dbReference>
<dbReference type="PANTHER" id="PTHR46847">
    <property type="entry name" value="D-ALLOSE-BINDING PERIPLASMIC PROTEIN-RELATED"/>
    <property type="match status" value="1"/>
</dbReference>
<dbReference type="Gene3D" id="3.40.50.2300">
    <property type="match status" value="2"/>
</dbReference>
<dbReference type="EMBL" id="CP051169">
    <property type="protein sequence ID" value="QOK95764.1"/>
    <property type="molecule type" value="Genomic_DNA"/>
</dbReference>
<accession>A0AA92JZI5</accession>
<evidence type="ECO:0000259" key="5">
    <source>
        <dbReference type="Pfam" id="PF13407"/>
    </source>
</evidence>
<protein>
    <submittedName>
        <fullName evidence="6">Sugar ABC transporter substrate-binding protein</fullName>
    </submittedName>
</protein>
<gene>
    <name evidence="6" type="ORF">HF909_04505</name>
</gene>
<dbReference type="InterPro" id="IPR028082">
    <property type="entry name" value="Peripla_BP_I"/>
</dbReference>
<feature type="signal peptide" evidence="4">
    <location>
        <begin position="1"/>
        <end position="22"/>
    </location>
</feature>
<proteinExistence type="inferred from homology"/>
<dbReference type="CDD" id="cd01536">
    <property type="entry name" value="PBP1_ABC_sugar_binding-like"/>
    <property type="match status" value="1"/>
</dbReference>
<dbReference type="Pfam" id="PF13407">
    <property type="entry name" value="Peripla_BP_4"/>
    <property type="match status" value="1"/>
</dbReference>
<sequence>MLKPLKLAVACAIALSIVPGMAAAQPKKFTVGYTNLADTDLFTISRKNAFIDAEKAEPNLNVSFADANGDINRQLDQIDNFIAQKVNAIIIVPVDNQGIVPGIVKANTAGIPVIALGIHAAGGTYTFVGSKNFDAGRMQGEYVAKVLPRNARIVYLQGTPGLYHSKERMDGFTKAMEGRPDVKVLASLSANYDRAEGMKVTEDWVQRFPQFDGVIAANDQMALGALQALKAAGRKGVLISGIDGTKDALVAIKAGEMSQSIFQNAKGQAEGAYQAVKMITEGKTLPKEVLIPFESITKDNVDKYMK</sequence>
<dbReference type="GO" id="GO:0030246">
    <property type="term" value="F:carbohydrate binding"/>
    <property type="evidence" value="ECO:0007669"/>
    <property type="project" value="UniProtKB-ARBA"/>
</dbReference>
<evidence type="ECO:0000256" key="3">
    <source>
        <dbReference type="ARBA" id="ARBA00022729"/>
    </source>
</evidence>
<comment type="subcellular location">
    <subcellularLocation>
        <location evidence="1">Cell envelope</location>
    </subcellularLocation>
</comment>
<dbReference type="InterPro" id="IPR025997">
    <property type="entry name" value="SBP_2_dom"/>
</dbReference>
<dbReference type="GO" id="GO:0030313">
    <property type="term" value="C:cell envelope"/>
    <property type="evidence" value="ECO:0007669"/>
    <property type="project" value="UniProtKB-SubCell"/>
</dbReference>
<reference evidence="7" key="1">
    <citation type="submission" date="2020-04" db="EMBL/GenBank/DDBJ databases">
        <title>Ralstonia solanacearum UW576, UW763, UW773, and UW774.</title>
        <authorList>
            <person name="Steidl O."/>
            <person name="Truchon A."/>
            <person name="Allen C."/>
        </authorList>
    </citation>
    <scope>NUCLEOTIDE SEQUENCE [LARGE SCALE GENOMIC DNA]</scope>
    <source>
        <strain evidence="7">UW774</strain>
    </source>
</reference>
<evidence type="ECO:0000313" key="6">
    <source>
        <dbReference type="EMBL" id="QOK95764.1"/>
    </source>
</evidence>